<dbReference type="SUPFAM" id="SSF54236">
    <property type="entry name" value="Ubiquitin-like"/>
    <property type="match status" value="1"/>
</dbReference>
<dbReference type="InterPro" id="IPR029071">
    <property type="entry name" value="Ubiquitin-like_domsf"/>
</dbReference>
<organism evidence="2 3">
    <name type="scientific">Chionoecetes opilio</name>
    <name type="common">Atlantic snow crab</name>
    <name type="synonym">Cancer opilio</name>
    <dbReference type="NCBI Taxonomy" id="41210"/>
    <lineage>
        <taxon>Eukaryota</taxon>
        <taxon>Metazoa</taxon>
        <taxon>Ecdysozoa</taxon>
        <taxon>Arthropoda</taxon>
        <taxon>Crustacea</taxon>
        <taxon>Multicrustacea</taxon>
        <taxon>Malacostraca</taxon>
        <taxon>Eumalacostraca</taxon>
        <taxon>Eucarida</taxon>
        <taxon>Decapoda</taxon>
        <taxon>Pleocyemata</taxon>
        <taxon>Brachyura</taxon>
        <taxon>Eubrachyura</taxon>
        <taxon>Majoidea</taxon>
        <taxon>Majidae</taxon>
        <taxon>Chionoecetes</taxon>
    </lineage>
</organism>
<protein>
    <submittedName>
        <fullName evidence="2">Tubulin-folding cofactor B</fullName>
    </submittedName>
</protein>
<dbReference type="InterPro" id="IPR045172">
    <property type="entry name" value="TBCB_Ubl"/>
</dbReference>
<gene>
    <name evidence="2" type="primary">TBCB_0</name>
    <name evidence="2" type="ORF">GWK47_018460</name>
</gene>
<dbReference type="InterPro" id="IPR000626">
    <property type="entry name" value="Ubiquitin-like_dom"/>
</dbReference>
<dbReference type="GO" id="GO:0007021">
    <property type="term" value="P:tubulin complex assembly"/>
    <property type="evidence" value="ECO:0007669"/>
    <property type="project" value="InterPro"/>
</dbReference>
<dbReference type="EMBL" id="JACEEZ010022415">
    <property type="protein sequence ID" value="KAG0712435.1"/>
    <property type="molecule type" value="Genomic_DNA"/>
</dbReference>
<sequence>MEISSSSSGVRIVTAPLVNVRVTSNVNNFTAEKRFDRGLTIADLKGRLEMMTGGSAGNMSLQVFDTSERLVDTLTGDTTLLGAFCVEENYRIHTTHTRADYPA</sequence>
<reference evidence="2" key="1">
    <citation type="submission" date="2020-07" db="EMBL/GenBank/DDBJ databases">
        <title>The High-quality genome of the commercially important snow crab, Chionoecetes opilio.</title>
        <authorList>
            <person name="Jeong J.-H."/>
            <person name="Ryu S."/>
        </authorList>
    </citation>
    <scope>NUCLEOTIDE SEQUENCE</scope>
    <source>
        <strain evidence="2">MADBK_172401_WGS</strain>
        <tissue evidence="2">Digestive gland</tissue>
    </source>
</reference>
<dbReference type="GO" id="GO:0007023">
    <property type="term" value="P:post-chaperonin tubulin folding pathway"/>
    <property type="evidence" value="ECO:0007669"/>
    <property type="project" value="InterPro"/>
</dbReference>
<feature type="domain" description="Ubiquitin-like" evidence="1">
    <location>
        <begin position="18"/>
        <end position="97"/>
    </location>
</feature>
<dbReference type="OrthoDB" id="5295208at2759"/>
<dbReference type="GO" id="GO:0043014">
    <property type="term" value="F:alpha-tubulin binding"/>
    <property type="evidence" value="ECO:0007669"/>
    <property type="project" value="InterPro"/>
</dbReference>
<name>A0A8J4XRL6_CHIOP</name>
<dbReference type="CDD" id="cd01789">
    <property type="entry name" value="Ubl_TBCB"/>
    <property type="match status" value="1"/>
</dbReference>
<evidence type="ECO:0000313" key="3">
    <source>
        <dbReference type="Proteomes" id="UP000770661"/>
    </source>
</evidence>
<evidence type="ECO:0000259" key="1">
    <source>
        <dbReference type="Pfam" id="PF14560"/>
    </source>
</evidence>
<keyword evidence="3" id="KW-1185">Reference proteome</keyword>
<dbReference type="Proteomes" id="UP000770661">
    <property type="component" value="Unassembled WGS sequence"/>
</dbReference>
<proteinExistence type="predicted"/>
<evidence type="ECO:0000313" key="2">
    <source>
        <dbReference type="EMBL" id="KAG0712435.1"/>
    </source>
</evidence>
<dbReference type="AlphaFoldDB" id="A0A8J4XRL6"/>
<dbReference type="Gene3D" id="3.10.20.90">
    <property type="entry name" value="Phosphatidylinositol 3-kinase Catalytic Subunit, Chain A, domain 1"/>
    <property type="match status" value="1"/>
</dbReference>
<comment type="caution">
    <text evidence="2">The sequence shown here is derived from an EMBL/GenBank/DDBJ whole genome shotgun (WGS) entry which is preliminary data.</text>
</comment>
<dbReference type="Pfam" id="PF14560">
    <property type="entry name" value="Ubiquitin_2"/>
    <property type="match status" value="1"/>
</dbReference>
<accession>A0A8J4XRL6</accession>